<evidence type="ECO:0000256" key="14">
    <source>
        <dbReference type="PIRSR" id="PIRSR006769-1"/>
    </source>
</evidence>
<feature type="domain" description="CMP/dCMP-type deaminase" evidence="17">
    <location>
        <begin position="3"/>
        <end position="128"/>
    </location>
</feature>
<proteinExistence type="inferred from homology"/>
<dbReference type="RefSeq" id="WP_066595244.1">
    <property type="nucleotide sequence ID" value="NZ_CAJTBZ010000002.1"/>
</dbReference>
<feature type="binding site" evidence="15">
    <location>
        <position position="159"/>
    </location>
    <ligand>
        <name>NADP(+)</name>
        <dbReference type="ChEBI" id="CHEBI:58349"/>
    </ligand>
</feature>
<feature type="binding site" evidence="15">
    <location>
        <position position="173"/>
    </location>
    <ligand>
        <name>substrate</name>
    </ligand>
</feature>
<feature type="binding site" evidence="16">
    <location>
        <position position="52"/>
    </location>
    <ligand>
        <name>Zn(2+)</name>
        <dbReference type="ChEBI" id="CHEBI:29105"/>
        <note>catalytic</note>
    </ligand>
</feature>
<dbReference type="Proteomes" id="UP000214610">
    <property type="component" value="Unassembled WGS sequence"/>
</dbReference>
<evidence type="ECO:0000256" key="3">
    <source>
        <dbReference type="ARBA" id="ARBA00004910"/>
    </source>
</evidence>
<dbReference type="InterPro" id="IPR002734">
    <property type="entry name" value="RibDG_C"/>
</dbReference>
<dbReference type="PROSITE" id="PS51747">
    <property type="entry name" value="CYT_DCMP_DEAMINASES_2"/>
    <property type="match status" value="1"/>
</dbReference>
<dbReference type="PROSITE" id="PS00903">
    <property type="entry name" value="CYT_DCMP_DEAMINASES_1"/>
    <property type="match status" value="1"/>
</dbReference>
<keyword evidence="8 13" id="KW-0378">Hydrolase</keyword>
<dbReference type="SUPFAM" id="SSF53597">
    <property type="entry name" value="Dihydrofolate reductase-like"/>
    <property type="match status" value="1"/>
</dbReference>
<dbReference type="InterPro" id="IPR011549">
    <property type="entry name" value="RibD_C"/>
</dbReference>
<comment type="pathway">
    <text evidence="2 13">Cofactor biosynthesis; riboflavin biosynthesis; 5-amino-6-(D-ribitylamino)uracil from GTP: step 2/4.</text>
</comment>
<feature type="binding site" evidence="15">
    <location>
        <position position="295"/>
    </location>
    <ligand>
        <name>substrate</name>
    </ligand>
</feature>
<evidence type="ECO:0000313" key="18">
    <source>
        <dbReference type="EMBL" id="OXE47731.1"/>
    </source>
</evidence>
<dbReference type="UniPathway" id="UPA00275">
    <property type="reaction ID" value="UER00401"/>
</dbReference>
<dbReference type="NCBIfam" id="TIGR00326">
    <property type="entry name" value="eubact_ribD"/>
    <property type="match status" value="1"/>
</dbReference>
<feature type="binding site" evidence="16">
    <location>
        <position position="80"/>
    </location>
    <ligand>
        <name>Zn(2+)</name>
        <dbReference type="ChEBI" id="CHEBI:29105"/>
        <note>catalytic</note>
    </ligand>
</feature>
<name>A0A227KIE8_9BURK</name>
<dbReference type="Pfam" id="PF00383">
    <property type="entry name" value="dCMP_cyt_deam_1"/>
    <property type="match status" value="1"/>
</dbReference>
<dbReference type="EC" id="1.1.1.193" evidence="13"/>
<organism evidence="18 19">
    <name type="scientific">Turicimonas muris</name>
    <dbReference type="NCBI Taxonomy" id="1796652"/>
    <lineage>
        <taxon>Bacteria</taxon>
        <taxon>Pseudomonadati</taxon>
        <taxon>Pseudomonadota</taxon>
        <taxon>Betaproteobacteria</taxon>
        <taxon>Burkholderiales</taxon>
        <taxon>Sutterellaceae</taxon>
        <taxon>Turicimonas</taxon>
    </lineage>
</organism>
<dbReference type="GO" id="GO:0009231">
    <property type="term" value="P:riboflavin biosynthetic process"/>
    <property type="evidence" value="ECO:0007669"/>
    <property type="project" value="UniProtKB-UniPathway"/>
</dbReference>
<reference evidence="19" key="1">
    <citation type="submission" date="2017-05" db="EMBL/GenBank/DDBJ databases">
        <title>Improved OligoMM genomes.</title>
        <authorList>
            <person name="Garzetti D."/>
        </authorList>
    </citation>
    <scope>NUCLEOTIDE SEQUENCE [LARGE SCALE GENOMIC DNA]</scope>
    <source>
        <strain evidence="19">YL45</strain>
    </source>
</reference>
<comment type="similarity">
    <text evidence="5 13">In the C-terminal section; belongs to the HTP reductase family.</text>
</comment>
<comment type="function">
    <text evidence="1 13">Converts 2,5-diamino-6-(ribosylamino)-4(3h)-pyrimidinone 5'-phosphate into 5-amino-6-(ribosylamino)-2,4(1h,3h)-pyrimidinedione 5'-phosphate.</text>
</comment>
<dbReference type="GeneID" id="78362763"/>
<comment type="similarity">
    <text evidence="4 13">In the N-terminal section; belongs to the cytidine and deoxycytidylate deaminase family.</text>
</comment>
<evidence type="ECO:0000256" key="2">
    <source>
        <dbReference type="ARBA" id="ARBA00004882"/>
    </source>
</evidence>
<evidence type="ECO:0000256" key="4">
    <source>
        <dbReference type="ARBA" id="ARBA00005259"/>
    </source>
</evidence>
<dbReference type="EMBL" id="NHMP01000004">
    <property type="protein sequence ID" value="OXE47731.1"/>
    <property type="molecule type" value="Genomic_DNA"/>
</dbReference>
<keyword evidence="12" id="KW-0511">Multifunctional enzyme</keyword>
<comment type="cofactor">
    <cofactor evidence="13 16">
        <name>Zn(2+)</name>
        <dbReference type="ChEBI" id="CHEBI:29105"/>
    </cofactor>
    <text evidence="13 16">Binds 1 zinc ion.</text>
</comment>
<feature type="binding site" evidence="15">
    <location>
        <position position="189"/>
    </location>
    <ligand>
        <name>substrate</name>
    </ligand>
</feature>
<dbReference type="Gene3D" id="3.40.430.10">
    <property type="entry name" value="Dihydrofolate Reductase, subunit A"/>
    <property type="match status" value="1"/>
</dbReference>
<sequence>MSFSDISFMKRALALAENALPNCPPNPAVGCVIVKDRKVIGEGFTQKTGEAHAEIMALRDAQSRGESVEGATVYVSLEPCSHYGRTPPCALALINAKVGRVVAALKDPNPAVAGRGLKMLEEKGVQVESGICAEEAEEMNIGFLKRMRTGLPFVRSKIAMSLDGDIALSNGQSKWITGKLAREDGQMWRARAGAILTGSSTVAVDNPQLNVRLPDVQRQPLRVIVDSHLTLNPELRIFETGPVLLVCSRYDIVRAQVFEDMGVEVLELPGADGKVDLQALIKELARREINEIHVEAGPKLNGALTELGLIDEYLIYMAPKLLGEGMRAFRLPSFHNMEAVPQLEFKSMQKVGEDVRFQLRPLK</sequence>
<dbReference type="InterPro" id="IPR016192">
    <property type="entry name" value="APOBEC/CMP_deaminase_Zn-bd"/>
</dbReference>
<evidence type="ECO:0000313" key="19">
    <source>
        <dbReference type="Proteomes" id="UP000214610"/>
    </source>
</evidence>
<dbReference type="FunFam" id="3.40.140.10:FF:000025">
    <property type="entry name" value="Riboflavin biosynthesis protein RibD"/>
    <property type="match status" value="1"/>
</dbReference>
<keyword evidence="11 13" id="KW-0560">Oxidoreductase</keyword>
<dbReference type="InterPro" id="IPR004794">
    <property type="entry name" value="Eubact_RibD"/>
</dbReference>
<dbReference type="InterPro" id="IPR002125">
    <property type="entry name" value="CMP_dCMP_dom"/>
</dbReference>
<comment type="catalytic activity">
    <reaction evidence="13">
        <text>2,5-diamino-6-hydroxy-4-(5-phosphoribosylamino)-pyrimidine + H2O + H(+) = 5-amino-6-(5-phospho-D-ribosylamino)uracil + NH4(+)</text>
        <dbReference type="Rhea" id="RHEA:21868"/>
        <dbReference type="ChEBI" id="CHEBI:15377"/>
        <dbReference type="ChEBI" id="CHEBI:15378"/>
        <dbReference type="ChEBI" id="CHEBI:28938"/>
        <dbReference type="ChEBI" id="CHEBI:58453"/>
        <dbReference type="ChEBI" id="CHEBI:58614"/>
        <dbReference type="EC" id="3.5.4.26"/>
    </reaction>
</comment>
<evidence type="ECO:0000256" key="12">
    <source>
        <dbReference type="ARBA" id="ARBA00023268"/>
    </source>
</evidence>
<feature type="active site" description="Proton donor" evidence="14">
    <location>
        <position position="54"/>
    </location>
</feature>
<dbReference type="AlphaFoldDB" id="A0A227KIE8"/>
<feature type="binding site" evidence="15">
    <location>
        <begin position="297"/>
        <end position="303"/>
    </location>
    <ligand>
        <name>NADP(+)</name>
        <dbReference type="ChEBI" id="CHEBI:58349"/>
    </ligand>
</feature>
<comment type="caution">
    <text evidence="18">The sequence shown here is derived from an EMBL/GenBank/DDBJ whole genome shotgun (WGS) entry which is preliminary data.</text>
</comment>
<dbReference type="SUPFAM" id="SSF53927">
    <property type="entry name" value="Cytidine deaminase-like"/>
    <property type="match status" value="1"/>
</dbReference>
<evidence type="ECO:0000256" key="11">
    <source>
        <dbReference type="ARBA" id="ARBA00023002"/>
    </source>
</evidence>
<evidence type="ECO:0000256" key="9">
    <source>
        <dbReference type="ARBA" id="ARBA00022833"/>
    </source>
</evidence>
<feature type="binding site" evidence="15">
    <location>
        <position position="201"/>
    </location>
    <ligand>
        <name>NADP(+)</name>
        <dbReference type="ChEBI" id="CHEBI:58349"/>
    </ligand>
</feature>
<dbReference type="GO" id="GO:0008835">
    <property type="term" value="F:diaminohydroxyphosphoribosylaminopyrimidine deaminase activity"/>
    <property type="evidence" value="ECO:0007669"/>
    <property type="project" value="UniProtKB-EC"/>
</dbReference>
<evidence type="ECO:0000259" key="17">
    <source>
        <dbReference type="PROSITE" id="PS51747"/>
    </source>
</evidence>
<comment type="pathway">
    <text evidence="3 13">Cofactor biosynthesis; riboflavin biosynthesis; 5-amino-6-(D-ribitylamino)uracil from GTP: step 3/4.</text>
</comment>
<dbReference type="InterPro" id="IPR016193">
    <property type="entry name" value="Cytidine_deaminase-like"/>
</dbReference>
<evidence type="ECO:0000256" key="10">
    <source>
        <dbReference type="ARBA" id="ARBA00022857"/>
    </source>
</evidence>
<keyword evidence="19" id="KW-1185">Reference proteome</keyword>
<keyword evidence="9 13" id="KW-0862">Zinc</keyword>
<dbReference type="PANTHER" id="PTHR38011">
    <property type="entry name" value="DIHYDROFOLATE REDUCTASE FAMILY PROTEIN (AFU_ORTHOLOGUE AFUA_8G06820)"/>
    <property type="match status" value="1"/>
</dbReference>
<evidence type="ECO:0000256" key="15">
    <source>
        <dbReference type="PIRSR" id="PIRSR006769-2"/>
    </source>
</evidence>
<dbReference type="GO" id="GO:0008703">
    <property type="term" value="F:5-amino-6-(5-phosphoribosylamino)uracil reductase activity"/>
    <property type="evidence" value="ECO:0007669"/>
    <property type="project" value="UniProtKB-EC"/>
</dbReference>
<feature type="binding site" evidence="15">
    <location>
        <position position="212"/>
    </location>
    <ligand>
        <name>substrate</name>
    </ligand>
</feature>
<keyword evidence="10 13" id="KW-0521">NADP</keyword>
<dbReference type="CDD" id="cd01284">
    <property type="entry name" value="Riboflavin_deaminase-reductase"/>
    <property type="match status" value="1"/>
</dbReference>
<dbReference type="EC" id="3.5.4.26" evidence="13"/>
<evidence type="ECO:0000256" key="1">
    <source>
        <dbReference type="ARBA" id="ARBA00002151"/>
    </source>
</evidence>
<dbReference type="NCBIfam" id="TIGR00227">
    <property type="entry name" value="ribD_Cterm"/>
    <property type="match status" value="1"/>
</dbReference>
<protein>
    <recommendedName>
        <fullName evidence="13">Riboflavin biosynthesis protein RibD</fullName>
    </recommendedName>
    <domain>
        <recommendedName>
            <fullName evidence="13">Diaminohydroxyphosphoribosylaminopyrimidine deaminase</fullName>
            <shortName evidence="13">DRAP deaminase</shortName>
            <ecNumber evidence="13">3.5.4.26</ecNumber>
        </recommendedName>
        <alternativeName>
            <fullName evidence="13">Riboflavin-specific deaminase</fullName>
        </alternativeName>
    </domain>
    <domain>
        <recommendedName>
            <fullName evidence="13">5-amino-6-(5-phosphoribosylamino)uracil reductase</fullName>
            <ecNumber evidence="13">1.1.1.193</ecNumber>
        </recommendedName>
        <alternativeName>
            <fullName evidence="13">HTP reductase</fullName>
        </alternativeName>
    </domain>
</protein>
<feature type="binding site" evidence="16">
    <location>
        <position position="89"/>
    </location>
    <ligand>
        <name>Zn(2+)</name>
        <dbReference type="ChEBI" id="CHEBI:29105"/>
        <note>catalytic</note>
    </ligand>
</feature>
<feature type="binding site" evidence="15">
    <location>
        <position position="227"/>
    </location>
    <ligand>
        <name>NADP(+)</name>
        <dbReference type="ChEBI" id="CHEBI:58349"/>
    </ligand>
</feature>
<evidence type="ECO:0000256" key="5">
    <source>
        <dbReference type="ARBA" id="ARBA00007417"/>
    </source>
</evidence>
<accession>A0A227KIE8</accession>
<evidence type="ECO:0000256" key="6">
    <source>
        <dbReference type="ARBA" id="ARBA00022619"/>
    </source>
</evidence>
<evidence type="ECO:0000256" key="13">
    <source>
        <dbReference type="PIRNR" id="PIRNR006769"/>
    </source>
</evidence>
<dbReference type="GO" id="GO:0008270">
    <property type="term" value="F:zinc ion binding"/>
    <property type="evidence" value="ECO:0007669"/>
    <property type="project" value="InterPro"/>
</dbReference>
<comment type="catalytic activity">
    <reaction evidence="13">
        <text>5-amino-6-(5-phospho-D-ribitylamino)uracil + NADP(+) = 5-amino-6-(5-phospho-D-ribosylamino)uracil + NADPH + H(+)</text>
        <dbReference type="Rhea" id="RHEA:17845"/>
        <dbReference type="ChEBI" id="CHEBI:15378"/>
        <dbReference type="ChEBI" id="CHEBI:57783"/>
        <dbReference type="ChEBI" id="CHEBI:58349"/>
        <dbReference type="ChEBI" id="CHEBI:58421"/>
        <dbReference type="ChEBI" id="CHEBI:58453"/>
        <dbReference type="EC" id="1.1.1.193"/>
    </reaction>
</comment>
<feature type="binding site" evidence="15">
    <location>
        <position position="209"/>
    </location>
    <ligand>
        <name>substrate</name>
    </ligand>
</feature>
<evidence type="ECO:0000256" key="7">
    <source>
        <dbReference type="ARBA" id="ARBA00022723"/>
    </source>
</evidence>
<dbReference type="PIRSF" id="PIRSF006769">
    <property type="entry name" value="RibD"/>
    <property type="match status" value="1"/>
</dbReference>
<dbReference type="PANTHER" id="PTHR38011:SF7">
    <property type="entry name" value="2,5-DIAMINO-6-RIBOSYLAMINO-4(3H)-PYRIMIDINONE 5'-PHOSPHATE REDUCTASE"/>
    <property type="match status" value="1"/>
</dbReference>
<keyword evidence="6 13" id="KW-0686">Riboflavin biosynthesis</keyword>
<keyword evidence="7 13" id="KW-0479">Metal-binding</keyword>
<dbReference type="InterPro" id="IPR024072">
    <property type="entry name" value="DHFR-like_dom_sf"/>
</dbReference>
<dbReference type="GO" id="GO:0050661">
    <property type="term" value="F:NADP binding"/>
    <property type="evidence" value="ECO:0007669"/>
    <property type="project" value="InterPro"/>
</dbReference>
<evidence type="ECO:0000256" key="16">
    <source>
        <dbReference type="PIRSR" id="PIRSR006769-3"/>
    </source>
</evidence>
<gene>
    <name evidence="18" type="ORF">ADH67_08100</name>
</gene>
<dbReference type="Pfam" id="PF01872">
    <property type="entry name" value="RibD_C"/>
    <property type="match status" value="1"/>
</dbReference>
<dbReference type="Gene3D" id="3.40.140.10">
    <property type="entry name" value="Cytidine Deaminase, domain 2"/>
    <property type="match status" value="1"/>
</dbReference>
<feature type="binding site" evidence="15">
    <location>
        <position position="205"/>
    </location>
    <ligand>
        <name>NADP(+)</name>
        <dbReference type="ChEBI" id="CHEBI:58349"/>
    </ligand>
</feature>
<dbReference type="InterPro" id="IPR050765">
    <property type="entry name" value="Riboflavin_Biosynth_HTPR"/>
</dbReference>
<evidence type="ECO:0000256" key="8">
    <source>
        <dbReference type="ARBA" id="ARBA00022801"/>
    </source>
</evidence>
<feature type="binding site" evidence="15">
    <location>
        <position position="175"/>
    </location>
    <ligand>
        <name>NADP(+)</name>
        <dbReference type="ChEBI" id="CHEBI:58349"/>
    </ligand>
</feature>